<accession>A0ACB9CR49</accession>
<protein>
    <submittedName>
        <fullName evidence="1">Uncharacterized protein</fullName>
    </submittedName>
</protein>
<proteinExistence type="predicted"/>
<evidence type="ECO:0000313" key="1">
    <source>
        <dbReference type="EMBL" id="KAI3736740.1"/>
    </source>
</evidence>
<keyword evidence="2" id="KW-1185">Reference proteome</keyword>
<evidence type="ECO:0000313" key="2">
    <source>
        <dbReference type="Proteomes" id="UP001055811"/>
    </source>
</evidence>
<comment type="caution">
    <text evidence="1">The sequence shown here is derived from an EMBL/GenBank/DDBJ whole genome shotgun (WGS) entry which is preliminary data.</text>
</comment>
<reference evidence="2" key="1">
    <citation type="journal article" date="2022" name="Mol. Ecol. Resour.">
        <title>The genomes of chicory, endive, great burdock and yacon provide insights into Asteraceae palaeo-polyploidization history and plant inulin production.</title>
        <authorList>
            <person name="Fan W."/>
            <person name="Wang S."/>
            <person name="Wang H."/>
            <person name="Wang A."/>
            <person name="Jiang F."/>
            <person name="Liu H."/>
            <person name="Zhao H."/>
            <person name="Xu D."/>
            <person name="Zhang Y."/>
        </authorList>
    </citation>
    <scope>NUCLEOTIDE SEQUENCE [LARGE SCALE GENOMIC DNA]</scope>
    <source>
        <strain evidence="2">cv. Punajuju</strain>
    </source>
</reference>
<sequence length="84" mass="9617">MVIISYLPFPFTCPGKNKVPFFLVKDFHWDPHHQRTTIHCSRHKFPYNKSLATYKCLCSEGTTTVATLSTSLSQQPFLLVLDSV</sequence>
<dbReference type="EMBL" id="CM042013">
    <property type="protein sequence ID" value="KAI3736740.1"/>
    <property type="molecule type" value="Genomic_DNA"/>
</dbReference>
<reference evidence="1 2" key="2">
    <citation type="journal article" date="2022" name="Mol. Ecol. Resour.">
        <title>The genomes of chicory, endive, great burdock and yacon provide insights into Asteraceae paleo-polyploidization history and plant inulin production.</title>
        <authorList>
            <person name="Fan W."/>
            <person name="Wang S."/>
            <person name="Wang H."/>
            <person name="Wang A."/>
            <person name="Jiang F."/>
            <person name="Liu H."/>
            <person name="Zhao H."/>
            <person name="Xu D."/>
            <person name="Zhang Y."/>
        </authorList>
    </citation>
    <scope>NUCLEOTIDE SEQUENCE [LARGE SCALE GENOMIC DNA]</scope>
    <source>
        <strain evidence="2">cv. Punajuju</strain>
        <tissue evidence="1">Leaves</tissue>
    </source>
</reference>
<name>A0ACB9CR49_CICIN</name>
<gene>
    <name evidence="1" type="ORF">L2E82_26725</name>
</gene>
<organism evidence="1 2">
    <name type="scientific">Cichorium intybus</name>
    <name type="common">Chicory</name>
    <dbReference type="NCBI Taxonomy" id="13427"/>
    <lineage>
        <taxon>Eukaryota</taxon>
        <taxon>Viridiplantae</taxon>
        <taxon>Streptophyta</taxon>
        <taxon>Embryophyta</taxon>
        <taxon>Tracheophyta</taxon>
        <taxon>Spermatophyta</taxon>
        <taxon>Magnoliopsida</taxon>
        <taxon>eudicotyledons</taxon>
        <taxon>Gunneridae</taxon>
        <taxon>Pentapetalae</taxon>
        <taxon>asterids</taxon>
        <taxon>campanulids</taxon>
        <taxon>Asterales</taxon>
        <taxon>Asteraceae</taxon>
        <taxon>Cichorioideae</taxon>
        <taxon>Cichorieae</taxon>
        <taxon>Cichoriinae</taxon>
        <taxon>Cichorium</taxon>
    </lineage>
</organism>
<dbReference type="Proteomes" id="UP001055811">
    <property type="component" value="Linkage Group LG05"/>
</dbReference>